<dbReference type="EMBL" id="PJQM01001221">
    <property type="protein sequence ID" value="RCI02889.1"/>
    <property type="molecule type" value="Genomic_DNA"/>
</dbReference>
<dbReference type="OrthoDB" id="10044938at2759"/>
<organism evidence="5 6">
    <name type="scientific">Rhizopus stolonifer</name>
    <name type="common">Rhizopus nigricans</name>
    <dbReference type="NCBI Taxonomy" id="4846"/>
    <lineage>
        <taxon>Eukaryota</taxon>
        <taxon>Fungi</taxon>
        <taxon>Fungi incertae sedis</taxon>
        <taxon>Mucoromycota</taxon>
        <taxon>Mucoromycotina</taxon>
        <taxon>Mucoromycetes</taxon>
        <taxon>Mucorales</taxon>
        <taxon>Mucorineae</taxon>
        <taxon>Rhizopodaceae</taxon>
        <taxon>Rhizopus</taxon>
    </lineage>
</organism>
<keyword evidence="1 2" id="KW-0694">RNA-binding</keyword>
<protein>
    <recommendedName>
        <fullName evidence="4">RRM domain-containing protein</fullName>
    </recommendedName>
</protein>
<reference evidence="5 6" key="1">
    <citation type="journal article" date="2018" name="G3 (Bethesda)">
        <title>Phylogenetic and Phylogenomic Definition of Rhizopus Species.</title>
        <authorList>
            <person name="Gryganskyi A.P."/>
            <person name="Golan J."/>
            <person name="Dolatabadi S."/>
            <person name="Mondo S."/>
            <person name="Robb S."/>
            <person name="Idnurm A."/>
            <person name="Muszewska A."/>
            <person name="Steczkiewicz K."/>
            <person name="Masonjones S."/>
            <person name="Liao H.L."/>
            <person name="Gajdeczka M.T."/>
            <person name="Anike F."/>
            <person name="Vuek A."/>
            <person name="Anishchenko I.M."/>
            <person name="Voigt K."/>
            <person name="de Hoog G.S."/>
            <person name="Smith M.E."/>
            <person name="Heitman J."/>
            <person name="Vilgalys R."/>
            <person name="Stajich J.E."/>
        </authorList>
    </citation>
    <scope>NUCLEOTIDE SEQUENCE [LARGE SCALE GENOMIC DNA]</scope>
    <source>
        <strain evidence="5 6">LSU 92-RS-03</strain>
    </source>
</reference>
<feature type="compositionally biased region" description="Basic and acidic residues" evidence="3">
    <location>
        <begin position="199"/>
        <end position="219"/>
    </location>
</feature>
<proteinExistence type="predicted"/>
<dbReference type="GO" id="GO:0003723">
    <property type="term" value="F:RNA binding"/>
    <property type="evidence" value="ECO:0007669"/>
    <property type="project" value="UniProtKB-UniRule"/>
</dbReference>
<dbReference type="SMART" id="SM00360">
    <property type="entry name" value="RRM"/>
    <property type="match status" value="1"/>
</dbReference>
<comment type="caution">
    <text evidence="5">The sequence shown here is derived from an EMBL/GenBank/DDBJ whole genome shotgun (WGS) entry which is preliminary data.</text>
</comment>
<dbReference type="Proteomes" id="UP000253551">
    <property type="component" value="Unassembled WGS sequence"/>
</dbReference>
<feature type="compositionally biased region" description="Low complexity" evidence="3">
    <location>
        <begin position="400"/>
        <end position="466"/>
    </location>
</feature>
<feature type="domain" description="RRM" evidence="4">
    <location>
        <begin position="100"/>
        <end position="170"/>
    </location>
</feature>
<evidence type="ECO:0000256" key="3">
    <source>
        <dbReference type="SAM" id="MobiDB-lite"/>
    </source>
</evidence>
<accession>A0A367KL52</accession>
<keyword evidence="6" id="KW-1185">Reference proteome</keyword>
<feature type="region of interest" description="Disordered" evidence="3">
    <location>
        <begin position="558"/>
        <end position="591"/>
    </location>
</feature>
<dbReference type="InterPro" id="IPR051186">
    <property type="entry name" value="RRM_HNRPC/RALY_subfam"/>
</dbReference>
<name>A0A367KL52_RHIST</name>
<evidence type="ECO:0000259" key="4">
    <source>
        <dbReference type="PROSITE" id="PS50102"/>
    </source>
</evidence>
<feature type="compositionally biased region" description="Polar residues" evidence="3">
    <location>
        <begin position="581"/>
        <end position="591"/>
    </location>
</feature>
<feature type="compositionally biased region" description="Low complexity" evidence="3">
    <location>
        <begin position="565"/>
        <end position="580"/>
    </location>
</feature>
<feature type="region of interest" description="Disordered" evidence="3">
    <location>
        <begin position="197"/>
        <end position="223"/>
    </location>
</feature>
<sequence>MTANNKPTVVDDFFSALFANDNNKLIKEEPQDQERQTYQRQETPKKELDEFDEYSLLSSKRKLDDGDHHQVVVKKRLAAPEPTHILSKKSIDWSDVSPESRMLIRQLPTQVGKEEVMEYFSTYGEVLEVVFKQSFGFVQFDDPSACANAVKCENGKRFKGIILDLEVCRTKPYFAREEDKQRQRRLGLVVSRPNGKVQRRYEEYPRRPENRQRPQKTEEVEYDPQQPEMNIPVVKIIAWNNVSKPFILHIENEFRKKNISVAAVTLQYPNTRDSLLKQMVREGVKAVVTINRDLENRREVSLQVFSANKSGQGARFDEYDRIFGEQAAEIVLQSMPRSAFESKHQTSAPSIFNNNYTAPLAAPPTSAPAPSLQSLTSSLDPNTLAALYNALQAKPSPVRQYQQPTPMQYPPQVQYQQQNPQQQQQQPQQQYYQQYQPQPQPQPQSQSQPQTQTQPQPQQQQQQPSVSQLLATLMNGLAPLNQTQYTQNGNYNTYSPQSTLSNVPASPNTPPPSQPNIAQLLSTAMNGYPLLGQLLSSPSNDNDSQLRNILANYQMLNSQSSPNQARAATATPTSSADSSSIPYNLTTTARY</sequence>
<dbReference type="InterPro" id="IPR035979">
    <property type="entry name" value="RBD_domain_sf"/>
</dbReference>
<dbReference type="PROSITE" id="PS50102">
    <property type="entry name" value="RRM"/>
    <property type="match status" value="1"/>
</dbReference>
<evidence type="ECO:0000313" key="6">
    <source>
        <dbReference type="Proteomes" id="UP000253551"/>
    </source>
</evidence>
<feature type="region of interest" description="Disordered" evidence="3">
    <location>
        <begin position="395"/>
        <end position="466"/>
    </location>
</feature>
<dbReference type="InterPro" id="IPR012677">
    <property type="entry name" value="Nucleotide-bd_a/b_plait_sf"/>
</dbReference>
<evidence type="ECO:0000256" key="1">
    <source>
        <dbReference type="ARBA" id="ARBA00022884"/>
    </source>
</evidence>
<dbReference type="SUPFAM" id="SSF54928">
    <property type="entry name" value="RNA-binding domain, RBD"/>
    <property type="match status" value="1"/>
</dbReference>
<evidence type="ECO:0000313" key="5">
    <source>
        <dbReference type="EMBL" id="RCI02889.1"/>
    </source>
</evidence>
<dbReference type="Pfam" id="PF00076">
    <property type="entry name" value="RRM_1"/>
    <property type="match status" value="1"/>
</dbReference>
<evidence type="ECO:0000256" key="2">
    <source>
        <dbReference type="PROSITE-ProRule" id="PRU00176"/>
    </source>
</evidence>
<dbReference type="InterPro" id="IPR000504">
    <property type="entry name" value="RRM_dom"/>
</dbReference>
<gene>
    <name evidence="5" type="ORF">CU098_011772</name>
</gene>
<dbReference type="Gene3D" id="3.40.50.800">
    <property type="entry name" value="Anticodon-binding domain"/>
    <property type="match status" value="1"/>
</dbReference>
<dbReference type="Gene3D" id="3.30.70.330">
    <property type="match status" value="1"/>
</dbReference>
<feature type="compositionally biased region" description="Low complexity" evidence="3">
    <location>
        <begin position="483"/>
        <end position="494"/>
    </location>
</feature>
<dbReference type="InterPro" id="IPR036621">
    <property type="entry name" value="Anticodon-bd_dom_sf"/>
</dbReference>
<feature type="region of interest" description="Disordered" evidence="3">
    <location>
        <begin position="483"/>
        <end position="513"/>
    </location>
</feature>
<dbReference type="STRING" id="4846.A0A367KL52"/>
<dbReference type="PANTHER" id="PTHR13968">
    <property type="entry name" value="HETEROGENEOUS NUCLEAR RIBONUCLEOPROTEIN"/>
    <property type="match status" value="1"/>
</dbReference>
<dbReference type="AlphaFoldDB" id="A0A367KL52"/>
<dbReference type="PANTHER" id="PTHR13968:SF26">
    <property type="entry name" value="RRM DOMAIN-CONTAINING PROTEIN"/>
    <property type="match status" value="1"/>
</dbReference>
<feature type="region of interest" description="Disordered" evidence="3">
    <location>
        <begin position="24"/>
        <end position="45"/>
    </location>
</feature>